<keyword evidence="4" id="KW-1185">Reference proteome</keyword>
<organism evidence="3 4">
    <name type="scientific">Gulosibacter bifidus</name>
    <dbReference type="NCBI Taxonomy" id="272239"/>
    <lineage>
        <taxon>Bacteria</taxon>
        <taxon>Bacillati</taxon>
        <taxon>Actinomycetota</taxon>
        <taxon>Actinomycetes</taxon>
        <taxon>Micrococcales</taxon>
        <taxon>Microbacteriaceae</taxon>
        <taxon>Gulosibacter</taxon>
    </lineage>
</organism>
<evidence type="ECO:0000259" key="2">
    <source>
        <dbReference type="Pfam" id="PF08327"/>
    </source>
</evidence>
<evidence type="ECO:0000313" key="3">
    <source>
        <dbReference type="EMBL" id="MFD2675135.1"/>
    </source>
</evidence>
<dbReference type="Pfam" id="PF08327">
    <property type="entry name" value="AHSA1"/>
    <property type="match status" value="1"/>
</dbReference>
<sequence>MSEINGSIARNADGYRVTYSLDLDFDRANVWHAITDRAALENWLGTFSAPLERGNTFELEYLNDSDYTINGYVVDCTAPNSLEYKWEFNDQPEMLVYFTVTPGTLQGSTLHLTVSGLTVDNAVRVAATWHAQLEFLRDYLTEGESPAYALRFRRDELAPAYAKQLAIYEERVAAMADEASHAGNLFDNAAETMSVMRQHAHLA</sequence>
<dbReference type="Gene3D" id="3.30.530.20">
    <property type="match status" value="1"/>
</dbReference>
<reference evidence="4" key="1">
    <citation type="journal article" date="2019" name="Int. J. Syst. Evol. Microbiol.">
        <title>The Global Catalogue of Microorganisms (GCM) 10K type strain sequencing project: providing services to taxonomists for standard genome sequencing and annotation.</title>
        <authorList>
            <consortium name="The Broad Institute Genomics Platform"/>
            <consortium name="The Broad Institute Genome Sequencing Center for Infectious Disease"/>
            <person name="Wu L."/>
            <person name="Ma J."/>
        </authorList>
    </citation>
    <scope>NUCLEOTIDE SEQUENCE [LARGE SCALE GENOMIC DNA]</scope>
    <source>
        <strain evidence="4">TISTR 1511</strain>
    </source>
</reference>
<accession>A0ABW5RKC8</accession>
<comment type="similarity">
    <text evidence="1">Belongs to the AHA1 family.</text>
</comment>
<name>A0ABW5RKC8_9MICO</name>
<dbReference type="InterPro" id="IPR013538">
    <property type="entry name" value="ASHA1/2-like_C"/>
</dbReference>
<proteinExistence type="inferred from homology"/>
<gene>
    <name evidence="3" type="ORF">ACFSUQ_07500</name>
</gene>
<protein>
    <submittedName>
        <fullName evidence="3">SRPBCC domain-containing protein</fullName>
    </submittedName>
</protein>
<feature type="domain" description="Activator of Hsp90 ATPase homologue 1/2-like C-terminal" evidence="2">
    <location>
        <begin position="26"/>
        <end position="140"/>
    </location>
</feature>
<evidence type="ECO:0000313" key="4">
    <source>
        <dbReference type="Proteomes" id="UP001597453"/>
    </source>
</evidence>
<dbReference type="SUPFAM" id="SSF55961">
    <property type="entry name" value="Bet v1-like"/>
    <property type="match status" value="1"/>
</dbReference>
<comment type="caution">
    <text evidence="3">The sequence shown here is derived from an EMBL/GenBank/DDBJ whole genome shotgun (WGS) entry which is preliminary data.</text>
</comment>
<dbReference type="Proteomes" id="UP001597453">
    <property type="component" value="Unassembled WGS sequence"/>
</dbReference>
<dbReference type="EMBL" id="JBHUNF010000004">
    <property type="protein sequence ID" value="MFD2675135.1"/>
    <property type="molecule type" value="Genomic_DNA"/>
</dbReference>
<evidence type="ECO:0000256" key="1">
    <source>
        <dbReference type="ARBA" id="ARBA00006817"/>
    </source>
</evidence>
<dbReference type="InterPro" id="IPR023393">
    <property type="entry name" value="START-like_dom_sf"/>
</dbReference>
<dbReference type="RefSeq" id="WP_066059302.1">
    <property type="nucleotide sequence ID" value="NZ_JBHUNF010000004.1"/>
</dbReference>